<evidence type="ECO:0000256" key="7">
    <source>
        <dbReference type="SAM" id="Phobius"/>
    </source>
</evidence>
<feature type="transmembrane region" description="Helical" evidence="7">
    <location>
        <begin position="34"/>
        <end position="57"/>
    </location>
</feature>
<dbReference type="AlphaFoldDB" id="A0A240U1X3"/>
<dbReference type="PANTHER" id="PTHR23517:SF2">
    <property type="entry name" value="MULTIDRUG RESISTANCE PROTEIN MDTH"/>
    <property type="match status" value="1"/>
</dbReference>
<proteinExistence type="predicted"/>
<feature type="transmembrane region" description="Helical" evidence="7">
    <location>
        <begin position="128"/>
        <end position="149"/>
    </location>
</feature>
<keyword evidence="4 7" id="KW-0812">Transmembrane</keyword>
<evidence type="ECO:0000256" key="5">
    <source>
        <dbReference type="ARBA" id="ARBA00022989"/>
    </source>
</evidence>
<evidence type="ECO:0000259" key="8">
    <source>
        <dbReference type="PROSITE" id="PS50850"/>
    </source>
</evidence>
<dbReference type="InterPro" id="IPR036259">
    <property type="entry name" value="MFS_trans_sf"/>
</dbReference>
<evidence type="ECO:0000256" key="2">
    <source>
        <dbReference type="ARBA" id="ARBA00022448"/>
    </source>
</evidence>
<dbReference type="RefSeq" id="WP_094097880.1">
    <property type="nucleotide sequence ID" value="NZ_CP021361.1"/>
</dbReference>
<dbReference type="Proteomes" id="UP000194432">
    <property type="component" value="Chromosome 1"/>
</dbReference>
<dbReference type="Gene3D" id="1.20.1250.20">
    <property type="entry name" value="MFS general substrate transporter like domains"/>
    <property type="match status" value="1"/>
</dbReference>
<protein>
    <submittedName>
        <fullName evidence="9">MFS transporter</fullName>
    </submittedName>
</protein>
<organism evidence="9 10">
    <name type="scientific">Acidovorax carolinensis</name>
    <dbReference type="NCBI Taxonomy" id="553814"/>
    <lineage>
        <taxon>Bacteria</taxon>
        <taxon>Pseudomonadati</taxon>
        <taxon>Pseudomonadota</taxon>
        <taxon>Betaproteobacteria</taxon>
        <taxon>Burkholderiales</taxon>
        <taxon>Comamonadaceae</taxon>
        <taxon>Acidovorax</taxon>
    </lineage>
</organism>
<evidence type="ECO:0000256" key="6">
    <source>
        <dbReference type="ARBA" id="ARBA00023136"/>
    </source>
</evidence>
<feature type="transmembrane region" description="Helical" evidence="7">
    <location>
        <begin position="308"/>
        <end position="327"/>
    </location>
</feature>
<feature type="transmembrane region" description="Helical" evidence="7">
    <location>
        <begin position="207"/>
        <end position="227"/>
    </location>
</feature>
<feature type="transmembrane region" description="Helical" evidence="7">
    <location>
        <begin position="276"/>
        <end position="302"/>
    </location>
</feature>
<reference evidence="9 10" key="1">
    <citation type="submission" date="2017-05" db="EMBL/GenBank/DDBJ databases">
        <title>Polyphasic characterization of four soil-derived phenanthrene-degrading Acidovorax strains and proposal of Acidovorax phenanthrenivorans sp. nov.</title>
        <authorList>
            <person name="Singleton D.R."/>
            <person name="Lee J."/>
            <person name="Dickey A.N."/>
            <person name="Stroud A."/>
            <person name="Scholl E.H."/>
            <person name="Wright F.A."/>
            <person name="Aitken M.D."/>
        </authorList>
    </citation>
    <scope>NUCLEOTIDE SEQUENCE [LARGE SCALE GENOMIC DNA]</scope>
    <source>
        <strain evidence="9">NA3</strain>
    </source>
</reference>
<comment type="subcellular location">
    <subcellularLocation>
        <location evidence="1">Cell membrane</location>
        <topology evidence="1">Multi-pass membrane protein</topology>
    </subcellularLocation>
</comment>
<dbReference type="PROSITE" id="PS50850">
    <property type="entry name" value="MFS"/>
    <property type="match status" value="1"/>
</dbReference>
<feature type="transmembrane region" description="Helical" evidence="7">
    <location>
        <begin position="233"/>
        <end position="255"/>
    </location>
</feature>
<dbReference type="GO" id="GO:0005886">
    <property type="term" value="C:plasma membrane"/>
    <property type="evidence" value="ECO:0007669"/>
    <property type="project" value="UniProtKB-SubCell"/>
</dbReference>
<keyword evidence="2" id="KW-0813">Transport</keyword>
<accession>A0A240U1X3</accession>
<keyword evidence="10" id="KW-1185">Reference proteome</keyword>
<evidence type="ECO:0000256" key="3">
    <source>
        <dbReference type="ARBA" id="ARBA00022475"/>
    </source>
</evidence>
<dbReference type="GO" id="GO:0022857">
    <property type="term" value="F:transmembrane transporter activity"/>
    <property type="evidence" value="ECO:0007669"/>
    <property type="project" value="InterPro"/>
</dbReference>
<dbReference type="KEGG" id="acin:CBP34_09515"/>
<gene>
    <name evidence="9" type="ORF">CBP34_09515</name>
</gene>
<keyword evidence="6 7" id="KW-0472">Membrane</keyword>
<evidence type="ECO:0000313" key="9">
    <source>
        <dbReference type="EMBL" id="ART51846.1"/>
    </source>
</evidence>
<feature type="transmembrane region" description="Helical" evidence="7">
    <location>
        <begin position="94"/>
        <end position="116"/>
    </location>
</feature>
<keyword evidence="5 7" id="KW-1133">Transmembrane helix</keyword>
<dbReference type="PANTHER" id="PTHR23517">
    <property type="entry name" value="RESISTANCE PROTEIN MDTM, PUTATIVE-RELATED-RELATED"/>
    <property type="match status" value="1"/>
</dbReference>
<dbReference type="InterPro" id="IPR050171">
    <property type="entry name" value="MFS_Transporters"/>
</dbReference>
<name>A0A240U1X3_9BURK</name>
<feature type="transmembrane region" description="Helical" evidence="7">
    <location>
        <begin position="359"/>
        <end position="378"/>
    </location>
</feature>
<evidence type="ECO:0000256" key="4">
    <source>
        <dbReference type="ARBA" id="ARBA00022692"/>
    </source>
</evidence>
<evidence type="ECO:0000256" key="1">
    <source>
        <dbReference type="ARBA" id="ARBA00004651"/>
    </source>
</evidence>
<feature type="transmembrane region" description="Helical" evidence="7">
    <location>
        <begin position="12"/>
        <end position="28"/>
    </location>
</feature>
<feature type="transmembrane region" description="Helical" evidence="7">
    <location>
        <begin position="69"/>
        <end position="88"/>
    </location>
</feature>
<dbReference type="InterPro" id="IPR020846">
    <property type="entry name" value="MFS_dom"/>
</dbReference>
<sequence length="392" mass="40150">MTTVRLGVTQTLAWASSYYLLAVLAGAVGRDVGISTSMVFGAFSVALLVAAGVGPYAGRIIDRFGGRPVLIASNLIFAAGLAGLSQATQAAHVFIAWAVIGVAMGGGLYEAAFATAVRLHGRDARRTITGITLFAGFASTIGWPLSAYLEGTVGWRGACVSWATLHLLIGIPLNALLPRAGNSEASTQAAAGKEEGLGLSVSQQRRAAVLMAYVFAVTWFISTSMAAHLPQLLLASGATLAAAVGIAALVGPAQVVGRVIEFTFLKRAHPLLSARLATLAHPLGALCIGLFGTSAAAGFAVLHGLGNGILTIAIGTLPLLIFGANGYGQRQGFLMVPARIVQASAPFLFGIAVERWGAGALWFSAILGLSACLALVVMTADMRKAPRAAEAN</sequence>
<feature type="domain" description="Major facilitator superfamily (MFS) profile" evidence="8">
    <location>
        <begin position="1"/>
        <end position="383"/>
    </location>
</feature>
<evidence type="ECO:0000313" key="10">
    <source>
        <dbReference type="Proteomes" id="UP000194432"/>
    </source>
</evidence>
<dbReference type="InterPro" id="IPR011701">
    <property type="entry name" value="MFS"/>
</dbReference>
<dbReference type="Pfam" id="PF07690">
    <property type="entry name" value="MFS_1"/>
    <property type="match status" value="1"/>
</dbReference>
<keyword evidence="3" id="KW-1003">Cell membrane</keyword>
<dbReference type="EMBL" id="CP021361">
    <property type="protein sequence ID" value="ART51846.1"/>
    <property type="molecule type" value="Genomic_DNA"/>
</dbReference>
<dbReference type="SUPFAM" id="SSF103473">
    <property type="entry name" value="MFS general substrate transporter"/>
    <property type="match status" value="1"/>
</dbReference>